<keyword evidence="2" id="KW-1185">Reference proteome</keyword>
<evidence type="ECO:0000313" key="1">
    <source>
        <dbReference type="EMBL" id="MBL4929580.1"/>
    </source>
</evidence>
<dbReference type="RefSeq" id="WP_202662124.1">
    <property type="nucleotide sequence ID" value="NZ_JAESVP010000009.1"/>
</dbReference>
<dbReference type="InterPro" id="IPR053855">
    <property type="entry name" value="DUF6931"/>
</dbReference>
<comment type="caution">
    <text evidence="1">The sequence shown here is derived from an EMBL/GenBank/DDBJ whole genome shotgun (WGS) entry which is preliminary data.</text>
</comment>
<dbReference type="AlphaFoldDB" id="A0A8J7MQV9"/>
<dbReference type="EMBL" id="JAESVP010000009">
    <property type="protein sequence ID" value="MBL4929580.1"/>
    <property type="molecule type" value="Genomic_DNA"/>
</dbReference>
<name>A0A8J7MQV9_9RHOB</name>
<gene>
    <name evidence="1" type="ORF">JI744_15855</name>
</gene>
<accession>A0A8J7MQV9</accession>
<protein>
    <submittedName>
        <fullName evidence="1">Uncharacterized protein</fullName>
    </submittedName>
</protein>
<evidence type="ECO:0000313" key="2">
    <source>
        <dbReference type="Proteomes" id="UP000619033"/>
    </source>
</evidence>
<proteinExistence type="predicted"/>
<reference evidence="1" key="1">
    <citation type="submission" date="2021-01" db="EMBL/GenBank/DDBJ databases">
        <title>Genome seq and assembly of Tabrizicola sp. KVB23.</title>
        <authorList>
            <person name="Chhetri G."/>
        </authorList>
    </citation>
    <scope>NUCLEOTIDE SEQUENCE</scope>
    <source>
        <strain evidence="1">KVB23</strain>
    </source>
</reference>
<dbReference type="Pfam" id="PF22011">
    <property type="entry name" value="DUF6931"/>
    <property type="match status" value="1"/>
</dbReference>
<organism evidence="1 2">
    <name type="scientific">Fuscibacter oryzae</name>
    <dbReference type="NCBI Taxonomy" id="2803939"/>
    <lineage>
        <taxon>Bacteria</taxon>
        <taxon>Pseudomonadati</taxon>
        <taxon>Pseudomonadota</taxon>
        <taxon>Alphaproteobacteria</taxon>
        <taxon>Rhodobacterales</taxon>
        <taxon>Paracoccaceae</taxon>
        <taxon>Fuscibacter</taxon>
    </lineage>
</organism>
<dbReference type="Proteomes" id="UP000619033">
    <property type="component" value="Unassembled WGS sequence"/>
</dbReference>
<sequence>MAPVTNTTPPHTTTPAPGLRMQVATEVFQALPPLGGLVLGRPLPEQHCLDFLRQLLTGKTPEEALTFMAFALPARHGVWWGHECLKALPDSLTKQDQEMMALIAAWVAEQDDNSRYAALEAGLRADVHGPGVWLALGAGWSGGSISGKGLPPVAPPVGATGQALNAAINSALARVALDKRRRTIDHFASMAEVLAKTP</sequence>